<dbReference type="AlphaFoldDB" id="A0A3A3ZMB4"/>
<dbReference type="Pfam" id="PF02515">
    <property type="entry name" value="CoA_transf_3"/>
    <property type="match status" value="1"/>
</dbReference>
<dbReference type="GO" id="GO:0008410">
    <property type="term" value="F:CoA-transferase activity"/>
    <property type="evidence" value="ECO:0007669"/>
    <property type="project" value="TreeGrafter"/>
</dbReference>
<dbReference type="Gene3D" id="3.40.50.10540">
    <property type="entry name" value="Crotonobetainyl-coa:carnitine coa-transferase, domain 1"/>
    <property type="match status" value="1"/>
</dbReference>
<dbReference type="Gene3D" id="3.30.1540.10">
    <property type="entry name" value="formyl-coa transferase, domain 3"/>
    <property type="match status" value="1"/>
</dbReference>
<dbReference type="InterPro" id="IPR050483">
    <property type="entry name" value="CoA-transferase_III_domain"/>
</dbReference>
<dbReference type="SUPFAM" id="SSF89796">
    <property type="entry name" value="CoA-transferase family III (CaiB/BaiF)"/>
    <property type="match status" value="1"/>
</dbReference>
<keyword evidence="1 3" id="KW-0808">Transferase</keyword>
<comment type="caution">
    <text evidence="3">The sequence shown here is derived from an EMBL/GenBank/DDBJ whole genome shotgun (WGS) entry which is preliminary data.</text>
</comment>
<evidence type="ECO:0000256" key="2">
    <source>
        <dbReference type="SAM" id="MobiDB-lite"/>
    </source>
</evidence>
<evidence type="ECO:0000256" key="1">
    <source>
        <dbReference type="ARBA" id="ARBA00022679"/>
    </source>
</evidence>
<evidence type="ECO:0000313" key="3">
    <source>
        <dbReference type="EMBL" id="RJK97765.1"/>
    </source>
</evidence>
<dbReference type="InterPro" id="IPR044855">
    <property type="entry name" value="CoA-Trfase_III_dom3_sf"/>
</dbReference>
<dbReference type="Proteomes" id="UP000265614">
    <property type="component" value="Unassembled WGS sequence"/>
</dbReference>
<organism evidence="3 4">
    <name type="scientific">Vallicoccus soli</name>
    <dbReference type="NCBI Taxonomy" id="2339232"/>
    <lineage>
        <taxon>Bacteria</taxon>
        <taxon>Bacillati</taxon>
        <taxon>Actinomycetota</taxon>
        <taxon>Actinomycetes</taxon>
        <taxon>Motilibacterales</taxon>
        <taxon>Vallicoccaceae</taxon>
        <taxon>Vallicoccus</taxon>
    </lineage>
</organism>
<dbReference type="OrthoDB" id="9797653at2"/>
<dbReference type="InterPro" id="IPR023606">
    <property type="entry name" value="CoA-Trfase_III_dom_1_sf"/>
</dbReference>
<gene>
    <name evidence="3" type="ORF">D5H78_01850</name>
</gene>
<dbReference type="PANTHER" id="PTHR48207">
    <property type="entry name" value="SUCCINATE--HYDROXYMETHYLGLUTARATE COA-TRANSFERASE"/>
    <property type="match status" value="1"/>
</dbReference>
<evidence type="ECO:0000313" key="4">
    <source>
        <dbReference type="Proteomes" id="UP000265614"/>
    </source>
</evidence>
<sequence length="430" mass="46199">MGGAPGRHRVGARRRRVRRRPRARRGGGAARRDGRGRPDGGAAVSERRRLPLEGLTVVAVEQAVAAPLATRHLADLGARVIKVERPGRGDFARDYDTTVLGQSSHFVWLNRSKESIALDLKSEDGLRTFERLLARADVLVQNLAPGALDRMGLTAAALRERFPRLVAVGISGYGTSGPYRDKKAYDLLVQCEAGVVALTGTPDAPSKTGIPVADIAAGMYAYAGVLAALVERSTTGEGQVVEVSMLDALVEWAGYALYFTGYGGAQPPRSGAHHAAIAPYGPHRAGDGHQVFLGVQNDREWRAFCALVLEEPDLADDPRFATNSDRVAHRDELTAATERAFAGLTADEVVERLERARVANARLRDVAEVLGHPQLAARDRWREVATPAGPVRALRPPTVSDREARMDPVPAVGEHTAQVLAWLDAQDGAG</sequence>
<reference evidence="3 4" key="1">
    <citation type="submission" date="2018-09" db="EMBL/GenBank/DDBJ databases">
        <title>YIM 75000 draft genome.</title>
        <authorList>
            <person name="Tang S."/>
            <person name="Feng Y."/>
        </authorList>
    </citation>
    <scope>NUCLEOTIDE SEQUENCE [LARGE SCALE GENOMIC DNA]</scope>
    <source>
        <strain evidence="3 4">YIM 75000</strain>
    </source>
</reference>
<proteinExistence type="predicted"/>
<name>A0A3A3ZMB4_9ACTN</name>
<keyword evidence="4" id="KW-1185">Reference proteome</keyword>
<protein>
    <submittedName>
        <fullName evidence="3">CoA transferase</fullName>
    </submittedName>
</protein>
<dbReference type="InterPro" id="IPR003673">
    <property type="entry name" value="CoA-Trfase_fam_III"/>
</dbReference>
<feature type="compositionally biased region" description="Basic residues" evidence="2">
    <location>
        <begin position="1"/>
        <end position="25"/>
    </location>
</feature>
<dbReference type="PANTHER" id="PTHR48207:SF3">
    <property type="entry name" value="SUCCINATE--HYDROXYMETHYLGLUTARATE COA-TRANSFERASE"/>
    <property type="match status" value="1"/>
</dbReference>
<accession>A0A3A3ZMB4</accession>
<feature type="region of interest" description="Disordered" evidence="2">
    <location>
        <begin position="1"/>
        <end position="46"/>
    </location>
</feature>
<dbReference type="EMBL" id="QZEZ01000001">
    <property type="protein sequence ID" value="RJK97765.1"/>
    <property type="molecule type" value="Genomic_DNA"/>
</dbReference>